<keyword evidence="6 11" id="KW-0547">Nucleotide-binding</keyword>
<sequence>MRVVITIGGSIIMRNFNPDMFKEYAKVLDRLKETNELFIVVGGGEPARDYIRLARELGANEAQCDNIGIEVTRLNAKMLILALGDRAYPVVPHNFNEALEYSATGKILVMGGTEPAHSTDAVGAILAEFVDADILINLTSVDGFYDKDPLKYPDARLYKEITATEMLNLFKDKDWKAGTYEFLDLTAIHIIKRSNIKSIIANGKDPMNLIRALKGEVGTKVIPE</sequence>
<name>A0ABN6PA91_9EURY</name>
<keyword evidence="9 11" id="KW-0665">Pyrimidine biosynthesis</keyword>
<organism evidence="13 14">
    <name type="scientific">Methanothermobacter tenebrarum</name>
    <dbReference type="NCBI Taxonomy" id="680118"/>
    <lineage>
        <taxon>Archaea</taxon>
        <taxon>Methanobacteriati</taxon>
        <taxon>Methanobacteriota</taxon>
        <taxon>Methanomada group</taxon>
        <taxon>Methanobacteria</taxon>
        <taxon>Methanobacteriales</taxon>
        <taxon>Methanobacteriaceae</taxon>
        <taxon>Methanothermobacter</taxon>
    </lineage>
</organism>
<keyword evidence="7 11" id="KW-0418">Kinase</keyword>
<feature type="binding site" evidence="11">
    <location>
        <position position="148"/>
    </location>
    <ligand>
        <name>ATP</name>
        <dbReference type="ChEBI" id="CHEBI:30616"/>
    </ligand>
</feature>
<dbReference type="GeneID" id="71965013"/>
<dbReference type="InterPro" id="IPR011817">
    <property type="entry name" value="Uridylate_kinase"/>
</dbReference>
<dbReference type="InterPro" id="IPR036393">
    <property type="entry name" value="AceGlu_kinase-like_sf"/>
</dbReference>
<evidence type="ECO:0000256" key="2">
    <source>
        <dbReference type="ARBA" id="ARBA00004791"/>
    </source>
</evidence>
<proteinExistence type="inferred from homology"/>
<feature type="binding site" evidence="11">
    <location>
        <position position="43"/>
    </location>
    <ligand>
        <name>UMP</name>
        <dbReference type="ChEBI" id="CHEBI:57865"/>
    </ligand>
</feature>
<keyword evidence="8 11" id="KW-0067">ATP-binding</keyword>
<dbReference type="InterPro" id="IPR001048">
    <property type="entry name" value="Asp/Glu/Uridylate_kinase"/>
</dbReference>
<dbReference type="CDD" id="cd04253">
    <property type="entry name" value="AAK_UMPK-PyrH-Pf"/>
    <property type="match status" value="1"/>
</dbReference>
<feature type="binding site" evidence="11">
    <location>
        <position position="145"/>
    </location>
    <ligand>
        <name>ATP</name>
        <dbReference type="ChEBI" id="CHEBI:30616"/>
    </ligand>
</feature>
<dbReference type="PIRSF" id="PIRSF005650">
    <property type="entry name" value="Uridylate_kin"/>
    <property type="match status" value="1"/>
</dbReference>
<feature type="binding site" evidence="11">
    <location>
        <begin position="9"/>
        <end position="10"/>
    </location>
    <ligand>
        <name>ATP</name>
        <dbReference type="ChEBI" id="CHEBI:30616"/>
    </ligand>
</feature>
<protein>
    <recommendedName>
        <fullName evidence="11">Uridylate kinase</fullName>
        <shortName evidence="11">UK</shortName>
        <ecNumber evidence="11">2.7.4.22</ecNumber>
    </recommendedName>
    <alternativeName>
        <fullName evidence="11">Uridine monophosphate kinase</fullName>
        <shortName evidence="11">UMP kinase</shortName>
        <shortName evidence="11">UMPK</shortName>
    </alternativeName>
</protein>
<evidence type="ECO:0000256" key="11">
    <source>
        <dbReference type="HAMAP-Rule" id="MF_01220"/>
    </source>
</evidence>
<evidence type="ECO:0000256" key="5">
    <source>
        <dbReference type="ARBA" id="ARBA00022679"/>
    </source>
</evidence>
<evidence type="ECO:0000313" key="13">
    <source>
        <dbReference type="EMBL" id="BDH79121.1"/>
    </source>
</evidence>
<dbReference type="RefSeq" id="WP_248564961.1">
    <property type="nucleotide sequence ID" value="NZ_AP025698.1"/>
</dbReference>
<gene>
    <name evidence="11" type="primary">pyrH</name>
    <name evidence="13" type="ORF">MTTB_05000</name>
</gene>
<feature type="binding site" evidence="11">
    <location>
        <position position="65"/>
    </location>
    <ligand>
        <name>UMP</name>
        <dbReference type="ChEBI" id="CHEBI:57865"/>
    </ligand>
</feature>
<comment type="similarity">
    <text evidence="3 11">Belongs to the UMP kinase family.</text>
</comment>
<dbReference type="EMBL" id="AP025698">
    <property type="protein sequence ID" value="BDH79121.1"/>
    <property type="molecule type" value="Genomic_DNA"/>
</dbReference>
<keyword evidence="14" id="KW-1185">Reference proteome</keyword>
<evidence type="ECO:0000259" key="12">
    <source>
        <dbReference type="Pfam" id="PF00696"/>
    </source>
</evidence>
<dbReference type="EC" id="2.7.4.22" evidence="11"/>
<comment type="caution">
    <text evidence="11">Lacks conserved residue(s) required for the propagation of feature annotation.</text>
</comment>
<feature type="binding site" evidence="11">
    <location>
        <position position="44"/>
    </location>
    <ligand>
        <name>ATP</name>
        <dbReference type="ChEBI" id="CHEBI:30616"/>
    </ligand>
</feature>
<accession>A0ABN6PA91</accession>
<keyword evidence="4 11" id="KW-0963">Cytoplasm</keyword>
<reference evidence="13 14" key="1">
    <citation type="submission" date="2022-04" db="EMBL/GenBank/DDBJ databases">
        <title>Complete genome of Methanothermobacter tenebrarum strain RMAS.</title>
        <authorList>
            <person name="Nakamura K."/>
            <person name="Oshima K."/>
            <person name="Hattori M."/>
            <person name="Kamagata Y."/>
            <person name="Takamizawa K."/>
        </authorList>
    </citation>
    <scope>NUCLEOTIDE SEQUENCE [LARGE SCALE GENOMIC DNA]</scope>
    <source>
        <strain evidence="13 14">RMAS</strain>
    </source>
</reference>
<feature type="binding site" evidence="11">
    <location>
        <begin position="113"/>
        <end position="119"/>
    </location>
    <ligand>
        <name>UMP</name>
        <dbReference type="ChEBI" id="CHEBI:57865"/>
    </ligand>
</feature>
<dbReference type="NCBIfam" id="TIGR02076">
    <property type="entry name" value="pyrH_arch"/>
    <property type="match status" value="1"/>
</dbReference>
<evidence type="ECO:0000256" key="10">
    <source>
        <dbReference type="ARBA" id="ARBA00047767"/>
    </source>
</evidence>
<comment type="subcellular location">
    <subcellularLocation>
        <location evidence="1 11">Cytoplasm</location>
    </subcellularLocation>
</comment>
<dbReference type="PANTHER" id="PTHR42833:SF4">
    <property type="entry name" value="URIDYLATE KINASE PUMPKIN, CHLOROPLASTIC"/>
    <property type="match status" value="1"/>
</dbReference>
<evidence type="ECO:0000256" key="4">
    <source>
        <dbReference type="ARBA" id="ARBA00022490"/>
    </source>
</evidence>
<dbReference type="GO" id="GO:0016301">
    <property type="term" value="F:kinase activity"/>
    <property type="evidence" value="ECO:0007669"/>
    <property type="project" value="UniProtKB-KW"/>
</dbReference>
<dbReference type="Gene3D" id="3.40.1160.10">
    <property type="entry name" value="Acetylglutamate kinase-like"/>
    <property type="match status" value="1"/>
</dbReference>
<feature type="binding site" evidence="11">
    <location>
        <position position="139"/>
    </location>
    <ligand>
        <name>ATP</name>
        <dbReference type="ChEBI" id="CHEBI:30616"/>
    </ligand>
</feature>
<feature type="domain" description="Aspartate/glutamate/uridylate kinase" evidence="12">
    <location>
        <begin position="1"/>
        <end position="202"/>
    </location>
</feature>
<evidence type="ECO:0000256" key="1">
    <source>
        <dbReference type="ARBA" id="ARBA00004496"/>
    </source>
</evidence>
<keyword evidence="5 11" id="KW-0808">Transferase</keyword>
<dbReference type="HAMAP" id="MF_01220_A">
    <property type="entry name" value="PyrH_A"/>
    <property type="match status" value="1"/>
</dbReference>
<evidence type="ECO:0000256" key="3">
    <source>
        <dbReference type="ARBA" id="ARBA00007614"/>
    </source>
</evidence>
<evidence type="ECO:0000256" key="8">
    <source>
        <dbReference type="ARBA" id="ARBA00022840"/>
    </source>
</evidence>
<dbReference type="Pfam" id="PF00696">
    <property type="entry name" value="AA_kinase"/>
    <property type="match status" value="1"/>
</dbReference>
<evidence type="ECO:0000256" key="9">
    <source>
        <dbReference type="ARBA" id="ARBA00022975"/>
    </source>
</evidence>
<comment type="activity regulation">
    <text evidence="11">Inhibited by UTP.</text>
</comment>
<dbReference type="SUPFAM" id="SSF53633">
    <property type="entry name" value="Carbamate kinase-like"/>
    <property type="match status" value="1"/>
</dbReference>
<comment type="catalytic activity">
    <reaction evidence="10 11">
        <text>UMP + ATP = UDP + ADP</text>
        <dbReference type="Rhea" id="RHEA:24400"/>
        <dbReference type="ChEBI" id="CHEBI:30616"/>
        <dbReference type="ChEBI" id="CHEBI:57865"/>
        <dbReference type="ChEBI" id="CHEBI:58223"/>
        <dbReference type="ChEBI" id="CHEBI:456216"/>
        <dbReference type="EC" id="2.7.4.22"/>
    </reaction>
</comment>
<comment type="function">
    <text evidence="11">Catalyzes the reversible phosphorylation of UMP to UDP.</text>
</comment>
<evidence type="ECO:0000256" key="6">
    <source>
        <dbReference type="ARBA" id="ARBA00022741"/>
    </source>
</evidence>
<dbReference type="Proteomes" id="UP000831817">
    <property type="component" value="Chromosome"/>
</dbReference>
<comment type="pathway">
    <text evidence="2 11">Pyrimidine metabolism; CTP biosynthesis via de novo pathway; UDP from UMP (UMPK route): step 1/1.</text>
</comment>
<evidence type="ECO:0000256" key="7">
    <source>
        <dbReference type="ARBA" id="ARBA00022777"/>
    </source>
</evidence>
<dbReference type="PANTHER" id="PTHR42833">
    <property type="entry name" value="URIDYLATE KINASE"/>
    <property type="match status" value="1"/>
</dbReference>
<feature type="binding site" evidence="11">
    <location>
        <position position="48"/>
    </location>
    <ligand>
        <name>ATP</name>
        <dbReference type="ChEBI" id="CHEBI:30616"/>
    </ligand>
</feature>
<comment type="subunit">
    <text evidence="11">Homohexamer.</text>
</comment>
<dbReference type="InterPro" id="IPR011818">
    <property type="entry name" value="Uridylate_kinase_arch/spir"/>
</dbReference>
<evidence type="ECO:0000313" key="14">
    <source>
        <dbReference type="Proteomes" id="UP000831817"/>
    </source>
</evidence>